<dbReference type="SUPFAM" id="SSF55073">
    <property type="entry name" value="Nucleotide cyclase"/>
    <property type="match status" value="1"/>
</dbReference>
<reference evidence="2 3" key="1">
    <citation type="submission" date="2019-03" db="EMBL/GenBank/DDBJ databases">
        <title>Genomic Encyclopedia of Type Strains, Phase IV (KMG-IV): sequencing the most valuable type-strain genomes for metagenomic binning, comparative biology and taxonomic classification.</title>
        <authorList>
            <person name="Goeker M."/>
        </authorList>
    </citation>
    <scope>NUCLEOTIDE SEQUENCE [LARGE SCALE GENOMIC DNA]</scope>
    <source>
        <strain evidence="2 3">DSM 29481</strain>
    </source>
</reference>
<dbReference type="Gene3D" id="3.30.70.270">
    <property type="match status" value="1"/>
</dbReference>
<dbReference type="InterPro" id="IPR000160">
    <property type="entry name" value="GGDEF_dom"/>
</dbReference>
<dbReference type="FunFam" id="3.30.70.270:FF:000001">
    <property type="entry name" value="Diguanylate cyclase domain protein"/>
    <property type="match status" value="1"/>
</dbReference>
<accession>A0A4R3TLV5</accession>
<dbReference type="Pfam" id="PF00990">
    <property type="entry name" value="GGDEF"/>
    <property type="match status" value="1"/>
</dbReference>
<dbReference type="SMART" id="SM00267">
    <property type="entry name" value="GGDEF"/>
    <property type="match status" value="1"/>
</dbReference>
<name>A0A4R3TLV5_9FIRM</name>
<dbReference type="InterPro" id="IPR035965">
    <property type="entry name" value="PAS-like_dom_sf"/>
</dbReference>
<dbReference type="Gene3D" id="3.30.450.20">
    <property type="entry name" value="PAS domain"/>
    <property type="match status" value="1"/>
</dbReference>
<comment type="caution">
    <text evidence="2">The sequence shown here is derived from an EMBL/GenBank/DDBJ whole genome shotgun (WGS) entry which is preliminary data.</text>
</comment>
<dbReference type="GO" id="GO:0052621">
    <property type="term" value="F:diguanylate cyclase activity"/>
    <property type="evidence" value="ECO:0007669"/>
    <property type="project" value="TreeGrafter"/>
</dbReference>
<dbReference type="AlphaFoldDB" id="A0A4R3TLV5"/>
<dbReference type="NCBIfam" id="TIGR00254">
    <property type="entry name" value="GGDEF"/>
    <property type="match status" value="1"/>
</dbReference>
<keyword evidence="3" id="KW-1185">Reference proteome</keyword>
<dbReference type="RefSeq" id="WP_132223827.1">
    <property type="nucleotide sequence ID" value="NZ_JANKBG010000003.1"/>
</dbReference>
<dbReference type="Proteomes" id="UP000295773">
    <property type="component" value="Unassembled WGS sequence"/>
</dbReference>
<sequence length="434" mass="50594">MNKKELAILQNIQHLIQQLDCGADDEEQKPNVSSFANRMLALSKITCWRYEPMSNMLFFTDEKGSKKHPSGCSLTLFLKELNRKDRQNMLDAFHRLLTESCEEITFTFAKPFKNGQHWYEVHACRYEKCIIGTMCLLRHEDEQAQKALQDKQKFELLMSIANVFVWEYDVGKKVFSANESLCQKLGVPHKTFPIKELKKVLKIERLDDFLKNIHEKPQQDHSVIHITNPYGDMQFIFETSFNSIIDNEGKCILVLGTLHDITEQEILKDKASRDDLTGCFNRGSADVTLLNTFKRFKETKEQYMIIFFDIDKFKEYNDTFGHDAGDYVLKRFSLLIMQEIRSSDRLFRWGGDEFLLLCSGIAKENMYTYIDRLRRVIACAQFTYSGKKFRVTTSIGAAYYYANDTTYQDAMKRADRSVYKSKLAGRNNACMLLK</sequence>
<dbReference type="CDD" id="cd01949">
    <property type="entry name" value="GGDEF"/>
    <property type="match status" value="1"/>
</dbReference>
<evidence type="ECO:0000313" key="3">
    <source>
        <dbReference type="Proteomes" id="UP000295773"/>
    </source>
</evidence>
<dbReference type="InterPro" id="IPR029787">
    <property type="entry name" value="Nucleotide_cyclase"/>
</dbReference>
<dbReference type="InterPro" id="IPR043128">
    <property type="entry name" value="Rev_trsase/Diguanyl_cyclase"/>
</dbReference>
<dbReference type="SUPFAM" id="SSF55785">
    <property type="entry name" value="PYP-like sensor domain (PAS domain)"/>
    <property type="match status" value="1"/>
</dbReference>
<dbReference type="PANTHER" id="PTHR45138">
    <property type="entry name" value="REGULATORY COMPONENTS OF SENSORY TRANSDUCTION SYSTEM"/>
    <property type="match status" value="1"/>
</dbReference>
<dbReference type="EMBL" id="SMBP01000003">
    <property type="protein sequence ID" value="TCU62649.1"/>
    <property type="molecule type" value="Genomic_DNA"/>
</dbReference>
<dbReference type="GO" id="GO:0005886">
    <property type="term" value="C:plasma membrane"/>
    <property type="evidence" value="ECO:0007669"/>
    <property type="project" value="TreeGrafter"/>
</dbReference>
<dbReference type="PROSITE" id="PS50887">
    <property type="entry name" value="GGDEF"/>
    <property type="match status" value="1"/>
</dbReference>
<gene>
    <name evidence="2" type="ORF">EDD61_10362</name>
</gene>
<dbReference type="InterPro" id="IPR050469">
    <property type="entry name" value="Diguanylate_Cyclase"/>
</dbReference>
<dbReference type="CDD" id="cd00130">
    <property type="entry name" value="PAS"/>
    <property type="match status" value="1"/>
</dbReference>
<proteinExistence type="predicted"/>
<evidence type="ECO:0000259" key="1">
    <source>
        <dbReference type="PROSITE" id="PS50887"/>
    </source>
</evidence>
<evidence type="ECO:0000313" key="2">
    <source>
        <dbReference type="EMBL" id="TCU62649.1"/>
    </source>
</evidence>
<dbReference type="PANTHER" id="PTHR45138:SF9">
    <property type="entry name" value="DIGUANYLATE CYCLASE DGCM-RELATED"/>
    <property type="match status" value="1"/>
</dbReference>
<dbReference type="GO" id="GO:0043709">
    <property type="term" value="P:cell adhesion involved in single-species biofilm formation"/>
    <property type="evidence" value="ECO:0007669"/>
    <property type="project" value="TreeGrafter"/>
</dbReference>
<protein>
    <submittedName>
        <fullName evidence="2">Diguanylate cyclase (GGDEF)-like protein</fullName>
    </submittedName>
</protein>
<organism evidence="2 3">
    <name type="scientific">Longicatena caecimuris</name>
    <dbReference type="NCBI Taxonomy" id="1796635"/>
    <lineage>
        <taxon>Bacteria</taxon>
        <taxon>Bacillati</taxon>
        <taxon>Bacillota</taxon>
        <taxon>Erysipelotrichia</taxon>
        <taxon>Erysipelotrichales</taxon>
        <taxon>Erysipelotrichaceae</taxon>
        <taxon>Longicatena</taxon>
    </lineage>
</organism>
<dbReference type="InterPro" id="IPR000014">
    <property type="entry name" value="PAS"/>
</dbReference>
<feature type="domain" description="GGDEF" evidence="1">
    <location>
        <begin position="301"/>
        <end position="434"/>
    </location>
</feature>
<dbReference type="GO" id="GO:1902201">
    <property type="term" value="P:negative regulation of bacterial-type flagellum-dependent cell motility"/>
    <property type="evidence" value="ECO:0007669"/>
    <property type="project" value="TreeGrafter"/>
</dbReference>